<dbReference type="Pfam" id="PF01474">
    <property type="entry name" value="DAHP_synth_2"/>
    <property type="match status" value="1"/>
</dbReference>
<protein>
    <recommendedName>
        <fullName evidence="2">3-deoxy-7-phosphoheptulonate synthase</fullName>
        <ecNumber evidence="2">2.5.1.54</ecNumber>
    </recommendedName>
</protein>
<keyword evidence="3 4" id="KW-0808">Transferase</keyword>
<proteinExistence type="inferred from homology"/>
<dbReference type="PANTHER" id="PTHR21337">
    <property type="entry name" value="PHOSPHO-2-DEHYDRO-3-DEOXYHEPTONATE ALDOLASE 1, 2"/>
    <property type="match status" value="1"/>
</dbReference>
<comment type="similarity">
    <text evidence="1">Belongs to the class-II DAHP synthase family.</text>
</comment>
<organism evidence="4">
    <name type="scientific">hydrothermal vent metagenome</name>
    <dbReference type="NCBI Taxonomy" id="652676"/>
    <lineage>
        <taxon>unclassified sequences</taxon>
        <taxon>metagenomes</taxon>
        <taxon>ecological metagenomes</taxon>
    </lineage>
</organism>
<evidence type="ECO:0000256" key="3">
    <source>
        <dbReference type="ARBA" id="ARBA00022679"/>
    </source>
</evidence>
<dbReference type="PANTHER" id="PTHR21337:SF0">
    <property type="entry name" value="PHOSPHO-2-DEHYDRO-3-DEOXYHEPTONATE ALDOLASE"/>
    <property type="match status" value="1"/>
</dbReference>
<dbReference type="GO" id="GO:0003849">
    <property type="term" value="F:3-deoxy-7-phosphoheptulonate synthase activity"/>
    <property type="evidence" value="ECO:0007669"/>
    <property type="project" value="UniProtKB-EC"/>
</dbReference>
<dbReference type="SUPFAM" id="SSF51569">
    <property type="entry name" value="Aldolase"/>
    <property type="match status" value="1"/>
</dbReference>
<dbReference type="GO" id="GO:0009073">
    <property type="term" value="P:aromatic amino acid family biosynthetic process"/>
    <property type="evidence" value="ECO:0007669"/>
    <property type="project" value="InterPro"/>
</dbReference>
<sequence>MSTLWTPSSWRQFPIKQQPVYPNQKQLESVEKELTSYPPLIFAQEIRSLQKKLAEVANGNSFLLQGGDCAESFSNFNANNIKSLFQVMMQMAVVMTFSGSKPVVKVGRVAGQFAKPRSSNIEMVDQVEYASYRGDIINGIETDAISRIPNPKRMLKAYNQSASTLNLLRAFARGGMADLNKVHSWNLNYMKNHSLGSKYEDIACKISDALAFMESCGITSKNTPNLNETILHTSHEALLLNYEEALTRKDSLTNEWYNCSAHMLWIGDRTRALDEAHVEYFRGIKNPIGCKVGPTMKGDELIRLIDILNPKNENGRLNLIVRMGALEISKYFPNILKKVESEGKKVVWSCDPMHGNVEKTSNGYKTRDFENILSETKQFFQIHKAQGSIAGGIHLEMTGQDVTECTGSKSSAIKIDDLTSRYHTQCDPRLNADQSLELAFMIADTLKDAR</sequence>
<reference evidence="4" key="1">
    <citation type="submission" date="2018-10" db="EMBL/GenBank/DDBJ databases">
        <authorList>
            <person name="Aoki K."/>
        </authorList>
    </citation>
    <scope>NUCLEOTIDE SEQUENCE</scope>
</reference>
<dbReference type="NCBIfam" id="TIGR01358">
    <property type="entry name" value="DAHP_synth_II"/>
    <property type="match status" value="1"/>
</dbReference>
<evidence type="ECO:0000256" key="1">
    <source>
        <dbReference type="ARBA" id="ARBA00008911"/>
    </source>
</evidence>
<dbReference type="EMBL" id="UOYO01000026">
    <property type="protein sequence ID" value="VAY87438.1"/>
    <property type="molecule type" value="Genomic_DNA"/>
</dbReference>
<dbReference type="AlphaFoldDB" id="A0A3B1E798"/>
<evidence type="ECO:0000313" key="4">
    <source>
        <dbReference type="EMBL" id="VAY87438.1"/>
    </source>
</evidence>
<name>A0A3B1E798_9ZZZZ</name>
<accession>A0A3B1E798</accession>
<dbReference type="InterPro" id="IPR013785">
    <property type="entry name" value="Aldolase_TIM"/>
</dbReference>
<evidence type="ECO:0000256" key="2">
    <source>
        <dbReference type="ARBA" id="ARBA00012694"/>
    </source>
</evidence>
<dbReference type="Gene3D" id="3.20.20.70">
    <property type="entry name" value="Aldolase class I"/>
    <property type="match status" value="1"/>
</dbReference>
<gene>
    <name evidence="4" type="ORF">MNB_ARC-1_368</name>
</gene>
<dbReference type="InterPro" id="IPR002480">
    <property type="entry name" value="DAHP_synth_2"/>
</dbReference>
<dbReference type="EC" id="2.5.1.54" evidence="2"/>